<dbReference type="Pfam" id="PF21277">
    <property type="entry name" value="T6SS_VgrG3-like_C"/>
    <property type="match status" value="1"/>
</dbReference>
<dbReference type="InterPro" id="IPR049073">
    <property type="entry name" value="T6SS_VgrG3-like_C"/>
</dbReference>
<proteinExistence type="predicted"/>
<protein>
    <submittedName>
        <fullName evidence="4">CHAP domain protein</fullName>
    </submittedName>
</protein>
<keyword evidence="1" id="KW-0472">Membrane</keyword>
<feature type="domain" description="Peptidase C51" evidence="2">
    <location>
        <begin position="84"/>
        <end position="178"/>
    </location>
</feature>
<dbReference type="InterPro" id="IPR007921">
    <property type="entry name" value="CHAP_dom"/>
</dbReference>
<evidence type="ECO:0000256" key="1">
    <source>
        <dbReference type="SAM" id="Phobius"/>
    </source>
</evidence>
<dbReference type="InterPro" id="IPR038765">
    <property type="entry name" value="Papain-like_cys_pep_sf"/>
</dbReference>
<evidence type="ECO:0000259" key="2">
    <source>
        <dbReference type="Pfam" id="PF05257"/>
    </source>
</evidence>
<sequence length="421" mass="47631">MNIINNIKKTIAVTLLGGGMPLFIIFICLAILLTSVSVSSDDAYAEREGMQTIELFIQIANNEYETCGNVKGGDKYRKWYTGAADGAPWCATFVSYIAYKANILDTAIVKFADCDAGIKWFREKNQFNYTEYYEAGNSYVPQRGDLIFFSSNKNKNDSTHVGIIEECDGSIIKTIEGNSGNAIKKRSYSISNETGTILGYATPNYPSSGSAKLEGALSEAFKFFASNESGNDYNKGFSKGDGYYALGYYQFDSRYDLQEFLRFCYETNPTLYAPFSNFLSVSKSKLRNNKNLEKAWHQVYEADSENFAVMQDTFEYNNYYLPVESGLAGKGIDISSRCDALKGMCCSLSNWAGTKTAVTIIMDSRINSNMNDKEFVSRVYGYLYSLKYNDYAKYGKTGKKYYNGWHNRWKREKEQCLKYIQ</sequence>
<accession>A0A6N2XVN2</accession>
<feature type="domain" description="Type VI secretion system spike protein VgrG3-like C-terminal" evidence="3">
    <location>
        <begin position="228"/>
        <end position="413"/>
    </location>
</feature>
<organism evidence="4">
    <name type="scientific">Thomasclavelia ramosa</name>
    <dbReference type="NCBI Taxonomy" id="1547"/>
    <lineage>
        <taxon>Bacteria</taxon>
        <taxon>Bacillati</taxon>
        <taxon>Bacillota</taxon>
        <taxon>Erysipelotrichia</taxon>
        <taxon>Erysipelotrichales</taxon>
        <taxon>Coprobacillaceae</taxon>
        <taxon>Thomasclavelia</taxon>
    </lineage>
</organism>
<gene>
    <name evidence="4" type="ORF">CRLFYP8_00543</name>
</gene>
<name>A0A6N2XVN2_9FIRM</name>
<dbReference type="AlphaFoldDB" id="A0A6N2XVN2"/>
<reference evidence="4" key="1">
    <citation type="submission" date="2019-11" db="EMBL/GenBank/DDBJ databases">
        <authorList>
            <person name="Feng L."/>
        </authorList>
    </citation>
    <scope>NUCLEOTIDE SEQUENCE</scope>
    <source>
        <strain evidence="4">CramosumLFYP8</strain>
    </source>
</reference>
<keyword evidence="1" id="KW-1133">Transmembrane helix</keyword>
<dbReference type="SUPFAM" id="SSF54001">
    <property type="entry name" value="Cysteine proteinases"/>
    <property type="match status" value="1"/>
</dbReference>
<feature type="transmembrane region" description="Helical" evidence="1">
    <location>
        <begin position="12"/>
        <end position="33"/>
    </location>
</feature>
<dbReference type="Pfam" id="PF05257">
    <property type="entry name" value="CHAP"/>
    <property type="match status" value="1"/>
</dbReference>
<evidence type="ECO:0000313" key="4">
    <source>
        <dbReference type="EMBL" id="VYT57857.1"/>
    </source>
</evidence>
<keyword evidence="1" id="KW-0812">Transmembrane</keyword>
<dbReference type="RefSeq" id="WP_156634959.1">
    <property type="nucleotide sequence ID" value="NZ_JBBNNQ010000003.1"/>
</dbReference>
<dbReference type="Gene3D" id="3.90.1720.10">
    <property type="entry name" value="endopeptidase domain like (from Nostoc punctiforme)"/>
    <property type="match status" value="1"/>
</dbReference>
<evidence type="ECO:0000259" key="3">
    <source>
        <dbReference type="Pfam" id="PF21277"/>
    </source>
</evidence>
<dbReference type="EMBL" id="CACRTL010000003">
    <property type="protein sequence ID" value="VYT57857.1"/>
    <property type="molecule type" value="Genomic_DNA"/>
</dbReference>